<dbReference type="Proteomes" id="UP001291623">
    <property type="component" value="Unassembled WGS sequence"/>
</dbReference>
<name>A0AAE1VL92_9SOLA</name>
<evidence type="ECO:0000256" key="1">
    <source>
        <dbReference type="SAM" id="MobiDB-lite"/>
    </source>
</evidence>
<evidence type="ECO:0000313" key="2">
    <source>
        <dbReference type="EMBL" id="KAK4364255.1"/>
    </source>
</evidence>
<evidence type="ECO:0000313" key="3">
    <source>
        <dbReference type="Proteomes" id="UP001291623"/>
    </source>
</evidence>
<keyword evidence="3" id="KW-1185">Reference proteome</keyword>
<gene>
    <name evidence="2" type="ORF">RND71_015613</name>
</gene>
<protein>
    <submittedName>
        <fullName evidence="2">Uncharacterized protein</fullName>
    </submittedName>
</protein>
<reference evidence="2" key="1">
    <citation type="submission" date="2023-12" db="EMBL/GenBank/DDBJ databases">
        <title>Genome assembly of Anisodus tanguticus.</title>
        <authorList>
            <person name="Wang Y.-J."/>
        </authorList>
    </citation>
    <scope>NUCLEOTIDE SEQUENCE</scope>
    <source>
        <strain evidence="2">KB-2021</strain>
        <tissue evidence="2">Leaf</tissue>
    </source>
</reference>
<dbReference type="AlphaFoldDB" id="A0AAE1VL92"/>
<proteinExistence type="predicted"/>
<feature type="region of interest" description="Disordered" evidence="1">
    <location>
        <begin position="73"/>
        <end position="118"/>
    </location>
</feature>
<sequence>MVRTHIERILNTERENINAILRVLIPENHEGTTGRSLTLKSSKVEDEDEMELITRNFRKPNRTILTERKIIGSSAHHERNQTKVCKRGKPQNPSDSRLIPLSPSINPAPTALSPDNHGLNDSRRRLGALPEEALTFILFSFYQRNSIQRCRSEHLKFMSQMPEALKIKIADMNPYVVITCRTQEKKTSTASAIQKLKSHSPQNGEIPKPFQFSTRTTTNNLSYGKYRTTRQISPKTADFLGNRTTHRRMP</sequence>
<dbReference type="EMBL" id="JAVYJV010000008">
    <property type="protein sequence ID" value="KAK4364255.1"/>
    <property type="molecule type" value="Genomic_DNA"/>
</dbReference>
<organism evidence="2 3">
    <name type="scientific">Anisodus tanguticus</name>
    <dbReference type="NCBI Taxonomy" id="243964"/>
    <lineage>
        <taxon>Eukaryota</taxon>
        <taxon>Viridiplantae</taxon>
        <taxon>Streptophyta</taxon>
        <taxon>Embryophyta</taxon>
        <taxon>Tracheophyta</taxon>
        <taxon>Spermatophyta</taxon>
        <taxon>Magnoliopsida</taxon>
        <taxon>eudicotyledons</taxon>
        <taxon>Gunneridae</taxon>
        <taxon>Pentapetalae</taxon>
        <taxon>asterids</taxon>
        <taxon>lamiids</taxon>
        <taxon>Solanales</taxon>
        <taxon>Solanaceae</taxon>
        <taxon>Solanoideae</taxon>
        <taxon>Hyoscyameae</taxon>
        <taxon>Anisodus</taxon>
    </lineage>
</organism>
<accession>A0AAE1VL92</accession>
<comment type="caution">
    <text evidence="2">The sequence shown here is derived from an EMBL/GenBank/DDBJ whole genome shotgun (WGS) entry which is preliminary data.</text>
</comment>